<accession>A0A9W8HST1</accession>
<proteinExistence type="predicted"/>
<evidence type="ECO:0000256" key="1">
    <source>
        <dbReference type="ARBA" id="ARBA00022741"/>
    </source>
</evidence>
<dbReference type="GO" id="GO:0005634">
    <property type="term" value="C:nucleus"/>
    <property type="evidence" value="ECO:0007669"/>
    <property type="project" value="TreeGrafter"/>
</dbReference>
<dbReference type="InterPro" id="IPR027417">
    <property type="entry name" value="P-loop_NTPase"/>
</dbReference>
<evidence type="ECO:0000256" key="4">
    <source>
        <dbReference type="SAM" id="MobiDB-lite"/>
    </source>
</evidence>
<evidence type="ECO:0000256" key="3">
    <source>
        <dbReference type="ARBA" id="ARBA00022840"/>
    </source>
</evidence>
<dbReference type="Pfam" id="PF00271">
    <property type="entry name" value="Helicase_C"/>
    <property type="match status" value="1"/>
</dbReference>
<evidence type="ECO:0000313" key="8">
    <source>
        <dbReference type="Proteomes" id="UP001140172"/>
    </source>
</evidence>
<dbReference type="OrthoDB" id="2801544at2759"/>
<dbReference type="PROSITE" id="PS51192">
    <property type="entry name" value="HELICASE_ATP_BIND_1"/>
    <property type="match status" value="1"/>
</dbReference>
<evidence type="ECO:0000259" key="5">
    <source>
        <dbReference type="PROSITE" id="PS51192"/>
    </source>
</evidence>
<dbReference type="GO" id="GO:0016787">
    <property type="term" value="F:hydrolase activity"/>
    <property type="evidence" value="ECO:0007669"/>
    <property type="project" value="UniProtKB-KW"/>
</dbReference>
<feature type="region of interest" description="Disordered" evidence="4">
    <location>
        <begin position="447"/>
        <end position="474"/>
    </location>
</feature>
<evidence type="ECO:0000313" key="7">
    <source>
        <dbReference type="EMBL" id="KAJ2787589.1"/>
    </source>
</evidence>
<dbReference type="InterPro" id="IPR049730">
    <property type="entry name" value="SNF2/RAD54-like_C"/>
</dbReference>
<keyword evidence="1" id="KW-0547">Nucleotide-binding</keyword>
<dbReference type="GO" id="GO:0006281">
    <property type="term" value="P:DNA repair"/>
    <property type="evidence" value="ECO:0007669"/>
    <property type="project" value="TreeGrafter"/>
</dbReference>
<evidence type="ECO:0000256" key="2">
    <source>
        <dbReference type="ARBA" id="ARBA00022801"/>
    </source>
</evidence>
<dbReference type="InterPro" id="IPR050628">
    <property type="entry name" value="SNF2_RAD54_helicase_TF"/>
</dbReference>
<evidence type="ECO:0000259" key="6">
    <source>
        <dbReference type="PROSITE" id="PS51194"/>
    </source>
</evidence>
<dbReference type="InterPro" id="IPR014001">
    <property type="entry name" value="Helicase_ATP-bd"/>
</dbReference>
<dbReference type="PANTHER" id="PTHR45626:SF51">
    <property type="entry name" value="SNF2-RELATED DOMAIN-CONTAINING PROTEIN"/>
    <property type="match status" value="1"/>
</dbReference>
<dbReference type="InterPro" id="IPR001650">
    <property type="entry name" value="Helicase_C-like"/>
</dbReference>
<feature type="domain" description="Helicase ATP-binding" evidence="5">
    <location>
        <begin position="283"/>
        <end position="443"/>
    </location>
</feature>
<dbReference type="AlphaFoldDB" id="A0A9W8HST1"/>
<gene>
    <name evidence="7" type="ORF">GGI15_000612</name>
</gene>
<dbReference type="Proteomes" id="UP001140172">
    <property type="component" value="Unassembled WGS sequence"/>
</dbReference>
<reference evidence="7" key="1">
    <citation type="submission" date="2022-07" db="EMBL/GenBank/DDBJ databases">
        <title>Phylogenomic reconstructions and comparative analyses of Kickxellomycotina fungi.</title>
        <authorList>
            <person name="Reynolds N.K."/>
            <person name="Stajich J.E."/>
            <person name="Barry K."/>
            <person name="Grigoriev I.V."/>
            <person name="Crous P."/>
            <person name="Smith M.E."/>
        </authorList>
    </citation>
    <scope>NUCLEOTIDE SEQUENCE</scope>
    <source>
        <strain evidence="7">BCRC 34489</strain>
    </source>
</reference>
<organism evidence="7 8">
    <name type="scientific">Coemansia interrupta</name>
    <dbReference type="NCBI Taxonomy" id="1126814"/>
    <lineage>
        <taxon>Eukaryota</taxon>
        <taxon>Fungi</taxon>
        <taxon>Fungi incertae sedis</taxon>
        <taxon>Zoopagomycota</taxon>
        <taxon>Kickxellomycotina</taxon>
        <taxon>Kickxellomycetes</taxon>
        <taxon>Kickxellales</taxon>
        <taxon>Kickxellaceae</taxon>
        <taxon>Coemansia</taxon>
    </lineage>
</organism>
<protein>
    <submittedName>
        <fullName evidence="7">Uncharacterized protein</fullName>
    </submittedName>
</protein>
<dbReference type="PANTHER" id="PTHR45626">
    <property type="entry name" value="TRANSCRIPTION TERMINATION FACTOR 2-RELATED"/>
    <property type="match status" value="1"/>
</dbReference>
<dbReference type="GO" id="GO:0005524">
    <property type="term" value="F:ATP binding"/>
    <property type="evidence" value="ECO:0007669"/>
    <property type="project" value="UniProtKB-KW"/>
</dbReference>
<keyword evidence="2" id="KW-0378">Hydrolase</keyword>
<dbReference type="GO" id="GO:0008094">
    <property type="term" value="F:ATP-dependent activity, acting on DNA"/>
    <property type="evidence" value="ECO:0007669"/>
    <property type="project" value="TreeGrafter"/>
</dbReference>
<dbReference type="InterPro" id="IPR000330">
    <property type="entry name" value="SNF2_N"/>
</dbReference>
<dbReference type="PROSITE" id="PS51194">
    <property type="entry name" value="HELICASE_CTER"/>
    <property type="match status" value="1"/>
</dbReference>
<feature type="region of interest" description="Disordered" evidence="4">
    <location>
        <begin position="1"/>
        <end position="30"/>
    </location>
</feature>
<dbReference type="Pfam" id="PF00176">
    <property type="entry name" value="SNF2-rel_dom"/>
    <property type="match status" value="2"/>
</dbReference>
<keyword evidence="3" id="KW-0067">ATP-binding</keyword>
<dbReference type="EMBL" id="JANBUM010000018">
    <property type="protein sequence ID" value="KAJ2787589.1"/>
    <property type="molecule type" value="Genomic_DNA"/>
</dbReference>
<dbReference type="CDD" id="cd18793">
    <property type="entry name" value="SF2_C_SNF"/>
    <property type="match status" value="1"/>
</dbReference>
<keyword evidence="8" id="KW-1185">Reference proteome</keyword>
<name>A0A9W8HST1_9FUNG</name>
<sequence>MHVPPKNDSLAPVRQTRRKRKRNGSLLESPDPSPYLDMCMSSEYADIFRACLSAERYDGMRTRLHNYQKKSVFKMLRRELLPDLLLDPEFNPLFENKDIEKKRRSNPLLPYFQFARGLDEATNRWVYQNKNNPGRSVSAQDVSWYEDSRGGIICEDMGTGKTCECLALTLLTKRQMAQPPIEGERLPCVGIAASALKTGRTRKPGRVPQLKDLAAERALLSCAESLRVMHDDKMIPADIWQQQLEPYPPYYLVNPAADSNARRTVSQRNLEMAMFRVYVSSSTIVVVPDNLVDQWVREKYKHVEDSCGLEILKIDDSMLEIPDPTTLIKYDLVLITVSRLSEEYTKIDSNMDVLWQRCRCLSLGFTKCSCEKRTEKLLFRSPLLRVHWKRLIVDEGHIMSARNTTRSLIVAYLIADRRWVCTGTPTHNLVHATSALVSETQPIAATSSYIESDEDSTEGAESRRKPGLGPRESSSDFLQLGTLISKFLRVGPFAHSASLWSSLVVQPYKRNEPGASDRLRMLMQSIMVRNLPETVHSEIQLPPLHERVVEIPPTRQQALTYNTIVGFFHINAILTERDGRDYFFHPENKQHLRRIVKNLFLSCFWFSISLKHISDGVINGQRALELWKQGKKPYSDKDVSTLEQSIGVLIQASDDSEWSFVAQSETVGYGVDGLPLKLTKSMFRPPSASGDNAYRIATPEQLLEIAARAKEMTTAVDDDMPPRIVNVSPEEYEQLRASTVSSCTSNKIAYIVDKVRRFHQSEKCIVFVNSPGEVLLVHDALELARILHLVYANQGMSRSQRRHNIMTFSTSVVYNVIVMDVHLAAYGIDLSAASRVWFTSPIWQAARERQAIKRAHRLGQTRPVFVETLLTKGSLEEELWRRRQEISNDGNDDGVVAKDIEEDGKMRRLLTNLKFITPSTSETFDSGRFASGLKFWPQKIQYSDRLRQKYERWCPQLPARKACRLRLRVVEPTESAQQTQQNSHE</sequence>
<dbReference type="SMART" id="SM00487">
    <property type="entry name" value="DEXDc"/>
    <property type="match status" value="1"/>
</dbReference>
<dbReference type="Gene3D" id="3.40.50.300">
    <property type="entry name" value="P-loop containing nucleotide triphosphate hydrolases"/>
    <property type="match status" value="2"/>
</dbReference>
<comment type="caution">
    <text evidence="7">The sequence shown here is derived from an EMBL/GenBank/DDBJ whole genome shotgun (WGS) entry which is preliminary data.</text>
</comment>
<feature type="domain" description="Helicase C-terminal" evidence="6">
    <location>
        <begin position="747"/>
        <end position="903"/>
    </location>
</feature>
<dbReference type="SUPFAM" id="SSF52540">
    <property type="entry name" value="P-loop containing nucleoside triphosphate hydrolases"/>
    <property type="match status" value="2"/>
</dbReference>